<proteinExistence type="predicted"/>
<organism evidence="2 3">
    <name type="scientific">Phnomibacter ginsenosidimutans</name>
    <dbReference type="NCBI Taxonomy" id="2676868"/>
    <lineage>
        <taxon>Bacteria</taxon>
        <taxon>Pseudomonadati</taxon>
        <taxon>Bacteroidota</taxon>
        <taxon>Chitinophagia</taxon>
        <taxon>Chitinophagales</taxon>
        <taxon>Chitinophagaceae</taxon>
        <taxon>Phnomibacter</taxon>
    </lineage>
</organism>
<dbReference type="Proteomes" id="UP000426027">
    <property type="component" value="Chromosome"/>
</dbReference>
<evidence type="ECO:0000313" key="2">
    <source>
        <dbReference type="EMBL" id="QGW29113.1"/>
    </source>
</evidence>
<dbReference type="PANTHER" id="PTHR43798:SF33">
    <property type="entry name" value="HYDROLASE, PUTATIVE (AFU_ORTHOLOGUE AFUA_2G14860)-RELATED"/>
    <property type="match status" value="1"/>
</dbReference>
<evidence type="ECO:0000313" key="3">
    <source>
        <dbReference type="Proteomes" id="UP000426027"/>
    </source>
</evidence>
<feature type="domain" description="AB hydrolase-1" evidence="1">
    <location>
        <begin position="35"/>
        <end position="266"/>
    </location>
</feature>
<dbReference type="GO" id="GO:0016020">
    <property type="term" value="C:membrane"/>
    <property type="evidence" value="ECO:0007669"/>
    <property type="project" value="TreeGrafter"/>
</dbReference>
<keyword evidence="3" id="KW-1185">Reference proteome</keyword>
<dbReference type="PANTHER" id="PTHR43798">
    <property type="entry name" value="MONOACYLGLYCEROL LIPASE"/>
    <property type="match status" value="1"/>
</dbReference>
<dbReference type="InterPro" id="IPR029058">
    <property type="entry name" value="AB_hydrolase_fold"/>
</dbReference>
<reference evidence="2 3" key="1">
    <citation type="submission" date="2019-11" db="EMBL/GenBank/DDBJ databases">
        <authorList>
            <person name="Im W.T."/>
        </authorList>
    </citation>
    <scope>NUCLEOTIDE SEQUENCE [LARGE SCALE GENOMIC DNA]</scope>
    <source>
        <strain evidence="2 3">SB-02</strain>
    </source>
</reference>
<gene>
    <name evidence="2" type="ORF">GLV81_14255</name>
</gene>
<dbReference type="GO" id="GO:0047372">
    <property type="term" value="F:monoacylglycerol lipase activity"/>
    <property type="evidence" value="ECO:0007669"/>
    <property type="project" value="TreeGrafter"/>
</dbReference>
<dbReference type="SUPFAM" id="SSF53474">
    <property type="entry name" value="alpha/beta-Hydrolases"/>
    <property type="match status" value="1"/>
</dbReference>
<evidence type="ECO:0000259" key="1">
    <source>
        <dbReference type="Pfam" id="PF00561"/>
    </source>
</evidence>
<sequence>MFFYSMHKYKNDMQDVYVSANGLKIHAVDWGGTGPVLLLAHGLTANAHAFDGLMAAGLKQYARVIAVDLRGRGESEAPDQGYTMAETAKDIIALMDVLQLEQVVMGGHSYGAFLSWYLAAHYPTRISKVIALDAAMRMHPNTLQMLGPALGRLGKVFGSFDAYLQLVKTAPYLHIWEEAMTSYYKADVHTAADGSVATIPNAQHMTEAATKVLAEPWADMLPQVVQPVLMVNAPGIYTMEAPLLPEANARETAALLPNVQFEIVEGNHQTMLYGEGARQIVAAIASFI</sequence>
<dbReference type="InterPro" id="IPR050266">
    <property type="entry name" value="AB_hydrolase_sf"/>
</dbReference>
<dbReference type="GO" id="GO:0046464">
    <property type="term" value="P:acylglycerol catabolic process"/>
    <property type="evidence" value="ECO:0007669"/>
    <property type="project" value="TreeGrafter"/>
</dbReference>
<dbReference type="Gene3D" id="3.40.50.1820">
    <property type="entry name" value="alpha/beta hydrolase"/>
    <property type="match status" value="1"/>
</dbReference>
<dbReference type="KEGG" id="fls:GLV81_14255"/>
<protein>
    <submittedName>
        <fullName evidence="2">Alpha/beta fold hydrolase</fullName>
    </submittedName>
</protein>
<name>A0A6I6GBM5_9BACT</name>
<accession>A0A6I6GBM5</accession>
<dbReference type="InterPro" id="IPR000073">
    <property type="entry name" value="AB_hydrolase_1"/>
</dbReference>
<dbReference type="Pfam" id="PF00561">
    <property type="entry name" value="Abhydrolase_1"/>
    <property type="match status" value="1"/>
</dbReference>
<dbReference type="EMBL" id="CP046566">
    <property type="protein sequence ID" value="QGW29113.1"/>
    <property type="molecule type" value="Genomic_DNA"/>
</dbReference>
<keyword evidence="2" id="KW-0378">Hydrolase</keyword>
<dbReference type="AlphaFoldDB" id="A0A6I6GBM5"/>